<dbReference type="OrthoDB" id="5969921at2759"/>
<proteinExistence type="predicted"/>
<organism evidence="1 2">
    <name type="scientific">Exaiptasia diaphana</name>
    <name type="common">Tropical sea anemone</name>
    <name type="synonym">Aiptasia pulchella</name>
    <dbReference type="NCBI Taxonomy" id="2652724"/>
    <lineage>
        <taxon>Eukaryota</taxon>
        <taxon>Metazoa</taxon>
        <taxon>Cnidaria</taxon>
        <taxon>Anthozoa</taxon>
        <taxon>Hexacorallia</taxon>
        <taxon>Actiniaria</taxon>
        <taxon>Aiptasiidae</taxon>
        <taxon>Exaiptasia</taxon>
    </lineage>
</organism>
<dbReference type="EnsemblMetazoa" id="XM_021060898.2">
    <property type="protein sequence ID" value="XP_020916557.1"/>
    <property type="gene ID" value="LOC110253942"/>
</dbReference>
<dbReference type="AlphaFoldDB" id="A0A913Y8U6"/>
<evidence type="ECO:0000313" key="2">
    <source>
        <dbReference type="Proteomes" id="UP000887567"/>
    </source>
</evidence>
<dbReference type="OMA" id="MNILAWD"/>
<keyword evidence="2" id="KW-1185">Reference proteome</keyword>
<name>A0A913Y8U6_EXADI</name>
<dbReference type="GeneID" id="110253942"/>
<dbReference type="Proteomes" id="UP000887567">
    <property type="component" value="Unplaced"/>
</dbReference>
<reference evidence="1" key="1">
    <citation type="submission" date="2022-11" db="UniProtKB">
        <authorList>
            <consortium name="EnsemblMetazoa"/>
        </authorList>
    </citation>
    <scope>IDENTIFICATION</scope>
</reference>
<dbReference type="RefSeq" id="XP_020916557.1">
    <property type="nucleotide sequence ID" value="XM_021060898.2"/>
</dbReference>
<sequence>MAFQFGSTTRLRHMNYPENQPRVSTQWDQTDRNTLSPLHKSAGLTLEGTDESTLRSQELDKANSLVGNHRKDGLTVNLSNYRADNASGKIANKSITIQTNYSTHHLISRGISTTSTHNPAQGIEIDVLESFSEFAAFLEIQNPICPAEHLDTPEKLMSVLSWDVWVQ</sequence>
<protein>
    <submittedName>
        <fullName evidence="1">Uncharacterized protein</fullName>
    </submittedName>
</protein>
<evidence type="ECO:0000313" key="1">
    <source>
        <dbReference type="EnsemblMetazoa" id="XP_020916557.1"/>
    </source>
</evidence>
<accession>A0A913Y8U6</accession>
<dbReference type="KEGG" id="epa:110253942"/>